<proteinExistence type="predicted"/>
<dbReference type="Proteomes" id="UP000515679">
    <property type="component" value="Chromosome"/>
</dbReference>
<feature type="transmembrane region" description="Helical" evidence="7">
    <location>
        <begin position="144"/>
        <end position="165"/>
    </location>
</feature>
<evidence type="ECO:0000313" key="8">
    <source>
        <dbReference type="EMBL" id="QMV43299.1"/>
    </source>
</evidence>
<evidence type="ECO:0000256" key="2">
    <source>
        <dbReference type="ARBA" id="ARBA00022448"/>
    </source>
</evidence>
<evidence type="ECO:0000256" key="7">
    <source>
        <dbReference type="SAM" id="Phobius"/>
    </source>
</evidence>
<dbReference type="PIRSF" id="PIRSF006603">
    <property type="entry name" value="DinF"/>
    <property type="match status" value="1"/>
</dbReference>
<dbReference type="PANTHER" id="PTHR42925:SF2">
    <property type="entry name" value="NA+ DRIVEN MULTIDRUG EFFLUX PUMP"/>
    <property type="match status" value="1"/>
</dbReference>
<feature type="transmembrane region" description="Helical" evidence="7">
    <location>
        <begin position="296"/>
        <end position="316"/>
    </location>
</feature>
<feature type="transmembrane region" description="Helical" evidence="7">
    <location>
        <begin position="177"/>
        <end position="197"/>
    </location>
</feature>
<accession>A0A7G5C265</accession>
<dbReference type="KEGG" id="cchl:FPL14_20545"/>
<organism evidence="8 9">
    <name type="scientific">Cohnella cholangitidis</name>
    <dbReference type="NCBI Taxonomy" id="2598458"/>
    <lineage>
        <taxon>Bacteria</taxon>
        <taxon>Bacillati</taxon>
        <taxon>Bacillota</taxon>
        <taxon>Bacilli</taxon>
        <taxon>Bacillales</taxon>
        <taxon>Paenibacillaceae</taxon>
        <taxon>Cohnella</taxon>
    </lineage>
</organism>
<dbReference type="InterPro" id="IPR002528">
    <property type="entry name" value="MATE_fam"/>
</dbReference>
<dbReference type="InterPro" id="IPR048279">
    <property type="entry name" value="MdtK-like"/>
</dbReference>
<dbReference type="InterPro" id="IPR047135">
    <property type="entry name" value="YsiQ"/>
</dbReference>
<keyword evidence="3" id="KW-1003">Cell membrane</keyword>
<feature type="transmembrane region" description="Helical" evidence="7">
    <location>
        <begin position="203"/>
        <end position="224"/>
    </location>
</feature>
<evidence type="ECO:0000256" key="3">
    <source>
        <dbReference type="ARBA" id="ARBA00022475"/>
    </source>
</evidence>
<dbReference type="Pfam" id="PF01554">
    <property type="entry name" value="MatE"/>
    <property type="match status" value="2"/>
</dbReference>
<evidence type="ECO:0000256" key="4">
    <source>
        <dbReference type="ARBA" id="ARBA00022692"/>
    </source>
</evidence>
<evidence type="ECO:0000313" key="9">
    <source>
        <dbReference type="Proteomes" id="UP000515679"/>
    </source>
</evidence>
<feature type="transmembrane region" description="Helical" evidence="7">
    <location>
        <begin position="361"/>
        <end position="378"/>
    </location>
</feature>
<name>A0A7G5C265_9BACL</name>
<dbReference type="NCBIfam" id="TIGR00797">
    <property type="entry name" value="matE"/>
    <property type="match status" value="1"/>
</dbReference>
<evidence type="ECO:0000256" key="1">
    <source>
        <dbReference type="ARBA" id="ARBA00004651"/>
    </source>
</evidence>
<dbReference type="PANTHER" id="PTHR42925">
    <property type="entry name" value="MULTIDRUG AND TOXIN EFFLUX PROTEIN MATE FAMILY"/>
    <property type="match status" value="1"/>
</dbReference>
<keyword evidence="2" id="KW-0813">Transport</keyword>
<feature type="transmembrane region" description="Helical" evidence="7">
    <location>
        <begin position="328"/>
        <end position="349"/>
    </location>
</feature>
<sequence length="472" mass="52049">MMPTVCDFAVHGEGDYRRSMEKKLSLWALSWPIMIEMFLQFAIGTADTLMVSRISDDAVAVVGFSNQFFNAVLIIFMLVASGAGILISQRLGAGLRAEARTIGTMAIVLTGALGVVVSVVLLFGTGSFAAALQMPEEIRPLGHTYMSIVGGGMVFTALNAALSTCVRNTGDTRSPMYIAFAMNILHIVLNALFIFGALGFPKWGLFGVALSTLFVRVLAVLLLLRLFRHAFEAPIAWREFGKFDLRLLKEVFKIGWPMSVNGASWQVSQLAITSLIGVMGAQALAARTYMNTMESFAFTIGWSLAMAVQIQIAREYGAGRYREAYYSCYRALGIGMVLVMINTGLILLFRESILNFFTADPWIVDMAVSLLWLNLLLQPGKMLNMALGQSINAIGDGRFSMKVSLPCMWIVAVGLTYLLGISLEWGLYGVYAGMILDEYSRGVIMWFRWRRHRKSGAFASAFRQYSSKEIPC</sequence>
<protein>
    <submittedName>
        <fullName evidence="8">MATE family efflux transporter</fullName>
    </submittedName>
</protein>
<dbReference type="EMBL" id="CP041969">
    <property type="protein sequence ID" value="QMV43299.1"/>
    <property type="molecule type" value="Genomic_DNA"/>
</dbReference>
<dbReference type="CDD" id="cd13134">
    <property type="entry name" value="MATE_like_8"/>
    <property type="match status" value="1"/>
</dbReference>
<feature type="transmembrane region" description="Helical" evidence="7">
    <location>
        <begin position="68"/>
        <end position="87"/>
    </location>
</feature>
<dbReference type="GO" id="GO:0015297">
    <property type="term" value="F:antiporter activity"/>
    <property type="evidence" value="ECO:0007669"/>
    <property type="project" value="InterPro"/>
</dbReference>
<gene>
    <name evidence="8" type="ORF">FPL14_20545</name>
</gene>
<feature type="transmembrane region" description="Helical" evidence="7">
    <location>
        <begin position="107"/>
        <end position="132"/>
    </location>
</feature>
<keyword evidence="9" id="KW-1185">Reference proteome</keyword>
<feature type="transmembrane region" description="Helical" evidence="7">
    <location>
        <begin position="24"/>
        <end position="43"/>
    </location>
</feature>
<keyword evidence="4 7" id="KW-0812">Transmembrane</keyword>
<evidence type="ECO:0000256" key="6">
    <source>
        <dbReference type="ARBA" id="ARBA00023136"/>
    </source>
</evidence>
<keyword evidence="5 7" id="KW-1133">Transmembrane helix</keyword>
<keyword evidence="6 7" id="KW-0472">Membrane</keyword>
<dbReference type="GO" id="GO:0005886">
    <property type="term" value="C:plasma membrane"/>
    <property type="evidence" value="ECO:0007669"/>
    <property type="project" value="UniProtKB-SubCell"/>
</dbReference>
<comment type="subcellular location">
    <subcellularLocation>
        <location evidence="1">Cell membrane</location>
        <topology evidence="1">Multi-pass membrane protein</topology>
    </subcellularLocation>
</comment>
<reference evidence="8 9" key="1">
    <citation type="submission" date="2019-07" db="EMBL/GenBank/DDBJ databases">
        <authorList>
            <person name="Kim J.K."/>
            <person name="Cheong H.-M."/>
            <person name="Choi Y."/>
            <person name="Hwang K.J."/>
            <person name="Lee S."/>
            <person name="Choi C."/>
        </authorList>
    </citation>
    <scope>NUCLEOTIDE SEQUENCE [LARGE SCALE GENOMIC DNA]</scope>
    <source>
        <strain evidence="8 9">KS 22</strain>
    </source>
</reference>
<evidence type="ECO:0000256" key="5">
    <source>
        <dbReference type="ARBA" id="ARBA00022989"/>
    </source>
</evidence>
<dbReference type="AlphaFoldDB" id="A0A7G5C265"/>
<dbReference type="GO" id="GO:0042910">
    <property type="term" value="F:xenobiotic transmembrane transporter activity"/>
    <property type="evidence" value="ECO:0007669"/>
    <property type="project" value="InterPro"/>
</dbReference>